<accession>C7IZL9</accession>
<gene>
    <name evidence="1" type="ordered locus">Os03g0860050</name>
</gene>
<reference evidence="2" key="2">
    <citation type="journal article" date="2008" name="Nucleic Acids Res.">
        <title>The rice annotation project database (RAP-DB): 2008 update.</title>
        <authorList>
            <consortium name="The rice annotation project (RAP)"/>
        </authorList>
    </citation>
    <scope>GENOME REANNOTATION</scope>
    <source>
        <strain evidence="2">cv. Nipponbare</strain>
    </source>
</reference>
<reference evidence="1 2" key="1">
    <citation type="journal article" date="2005" name="Nature">
        <title>The map-based sequence of the rice genome.</title>
        <authorList>
            <consortium name="International rice genome sequencing project (IRGSP)"/>
            <person name="Matsumoto T."/>
            <person name="Wu J."/>
            <person name="Kanamori H."/>
            <person name="Katayose Y."/>
            <person name="Fujisawa M."/>
            <person name="Namiki N."/>
            <person name="Mizuno H."/>
            <person name="Yamamoto K."/>
            <person name="Antonio B.A."/>
            <person name="Baba T."/>
            <person name="Sakata K."/>
            <person name="Nagamura Y."/>
            <person name="Aoki H."/>
            <person name="Arikawa K."/>
            <person name="Arita K."/>
            <person name="Bito T."/>
            <person name="Chiden Y."/>
            <person name="Fujitsuka N."/>
            <person name="Fukunaka R."/>
            <person name="Hamada M."/>
            <person name="Harada C."/>
            <person name="Hayashi A."/>
            <person name="Hijishita S."/>
            <person name="Honda M."/>
            <person name="Hosokawa S."/>
            <person name="Ichikawa Y."/>
            <person name="Idonuma A."/>
            <person name="Iijima M."/>
            <person name="Ikeda M."/>
            <person name="Ikeno M."/>
            <person name="Ito K."/>
            <person name="Ito S."/>
            <person name="Ito T."/>
            <person name="Ito Y."/>
            <person name="Ito Y."/>
            <person name="Iwabuchi A."/>
            <person name="Kamiya K."/>
            <person name="Karasawa W."/>
            <person name="Kurita K."/>
            <person name="Katagiri S."/>
            <person name="Kikuta A."/>
            <person name="Kobayashi H."/>
            <person name="Kobayashi N."/>
            <person name="Machita K."/>
            <person name="Maehara T."/>
            <person name="Masukawa M."/>
            <person name="Mizubayashi T."/>
            <person name="Mukai Y."/>
            <person name="Nagasaki H."/>
            <person name="Nagata Y."/>
            <person name="Naito S."/>
            <person name="Nakashima M."/>
            <person name="Nakama Y."/>
            <person name="Nakamichi Y."/>
            <person name="Nakamura M."/>
            <person name="Meguro A."/>
            <person name="Negishi M."/>
            <person name="Ohta I."/>
            <person name="Ohta T."/>
            <person name="Okamoto M."/>
            <person name="Ono N."/>
            <person name="Saji S."/>
            <person name="Sakaguchi M."/>
            <person name="Sakai K."/>
            <person name="Shibata M."/>
            <person name="Shimokawa T."/>
            <person name="Song J."/>
            <person name="Takazaki Y."/>
            <person name="Terasawa K."/>
            <person name="Tsugane M."/>
            <person name="Tsuji K."/>
            <person name="Ueda S."/>
            <person name="Waki K."/>
            <person name="Yamagata H."/>
            <person name="Yamamoto M."/>
            <person name="Yamamoto S."/>
            <person name="Yamane H."/>
            <person name="Yoshiki S."/>
            <person name="Yoshihara R."/>
            <person name="Yukawa K."/>
            <person name="Zhong H."/>
            <person name="Yano M."/>
            <person name="Yuan Q."/>
            <person name="Ouyang S."/>
            <person name="Liu J."/>
            <person name="Jones K.M."/>
            <person name="Gansberger K."/>
            <person name="Moffat K."/>
            <person name="Hill J."/>
            <person name="Bera J."/>
            <person name="Fadrosh D."/>
            <person name="Jin S."/>
            <person name="Johri S."/>
            <person name="Kim M."/>
            <person name="Overton L."/>
            <person name="Reardon M."/>
            <person name="Tsitrin T."/>
            <person name="Vuong H."/>
            <person name="Weaver B."/>
            <person name="Ciecko A."/>
            <person name="Tallon L."/>
            <person name="Jackson J."/>
            <person name="Pai G."/>
            <person name="Aken S.V."/>
            <person name="Utterback T."/>
            <person name="Reidmuller S."/>
            <person name="Feldblyum T."/>
            <person name="Hsiao J."/>
            <person name="Zismann V."/>
            <person name="Iobst S."/>
            <person name="de Vazeille A.R."/>
            <person name="Buell C.R."/>
            <person name="Ying K."/>
            <person name="Li Y."/>
            <person name="Lu T."/>
            <person name="Huang Y."/>
            <person name="Zhao Q."/>
            <person name="Feng Q."/>
            <person name="Zhang L."/>
            <person name="Zhu J."/>
            <person name="Weng Q."/>
            <person name="Mu J."/>
            <person name="Lu Y."/>
            <person name="Fan D."/>
            <person name="Liu Y."/>
            <person name="Guan J."/>
            <person name="Zhang Y."/>
            <person name="Yu S."/>
            <person name="Liu X."/>
            <person name="Zhang Y."/>
            <person name="Hong G."/>
            <person name="Han B."/>
            <person name="Choisne N."/>
            <person name="Demange N."/>
            <person name="Orjeda G."/>
            <person name="Samain S."/>
            <person name="Cattolico L."/>
            <person name="Pelletier E."/>
            <person name="Couloux A."/>
            <person name="Segurens B."/>
            <person name="Wincker P."/>
            <person name="D'Hont A."/>
            <person name="Scarpelli C."/>
            <person name="Weissenbach J."/>
            <person name="Salanoubat M."/>
            <person name="Quetier F."/>
            <person name="Yu Y."/>
            <person name="Kim H.R."/>
            <person name="Rambo T."/>
            <person name="Currie J."/>
            <person name="Collura K."/>
            <person name="Luo M."/>
            <person name="Yang T."/>
            <person name="Ammiraju J.S.S."/>
            <person name="Engler F."/>
            <person name="Soderlund C."/>
            <person name="Wing R.A."/>
            <person name="Palmer L.E."/>
            <person name="de la Bastide M."/>
            <person name="Spiegel L."/>
            <person name="Nascimento L."/>
            <person name="Zutavern T."/>
            <person name="O'Shaughnessy A."/>
            <person name="Dike S."/>
            <person name="Dedhia N."/>
            <person name="Preston R."/>
            <person name="Balija V."/>
            <person name="McCombie W.R."/>
            <person name="Chow T."/>
            <person name="Chen H."/>
            <person name="Chung M."/>
            <person name="Chen C."/>
            <person name="Shaw J."/>
            <person name="Wu H."/>
            <person name="Hsiao K."/>
            <person name="Chao Y."/>
            <person name="Chu M."/>
            <person name="Cheng C."/>
            <person name="Hour A."/>
            <person name="Lee P."/>
            <person name="Lin S."/>
            <person name="Lin Y."/>
            <person name="Liou J."/>
            <person name="Liu S."/>
            <person name="Hsing Y."/>
            <person name="Raghuvanshi S."/>
            <person name="Mohanty A."/>
            <person name="Bharti A.K."/>
            <person name="Gaur A."/>
            <person name="Gupta V."/>
            <person name="Kumar D."/>
            <person name="Ravi V."/>
            <person name="Vij S."/>
            <person name="Kapur A."/>
            <person name="Khurana P."/>
            <person name="Khurana P."/>
            <person name="Khurana J.P."/>
            <person name="Tyagi A.K."/>
            <person name="Gaikwad K."/>
            <person name="Singh A."/>
            <person name="Dalal V."/>
            <person name="Srivastava S."/>
            <person name="Dixit A."/>
            <person name="Pal A.K."/>
            <person name="Ghazi I.A."/>
            <person name="Yadav M."/>
            <person name="Pandit A."/>
            <person name="Bhargava A."/>
            <person name="Sureshbabu K."/>
            <person name="Batra K."/>
            <person name="Sharma T.R."/>
            <person name="Mohapatra T."/>
            <person name="Singh N.K."/>
            <person name="Messing J."/>
            <person name="Nelson A.B."/>
            <person name="Fuks G."/>
            <person name="Kavchok S."/>
            <person name="Keizer G."/>
            <person name="Linton E."/>
            <person name="Llaca V."/>
            <person name="Song R."/>
            <person name="Tanyolac B."/>
            <person name="Young S."/>
            <person name="Ho-Il K."/>
            <person name="Hahn J.H."/>
            <person name="Sangsakoo G."/>
            <person name="Vanavichit A."/>
            <person name="de Mattos Luiz.A.T."/>
            <person name="Zimmer P.D."/>
            <person name="Malone G."/>
            <person name="Dellagostin O."/>
            <person name="de Oliveira A.C."/>
            <person name="Bevan M."/>
            <person name="Bancroft I."/>
            <person name="Minx P."/>
            <person name="Cordum H."/>
            <person name="Wilson R."/>
            <person name="Cheng Z."/>
            <person name="Jin W."/>
            <person name="Jiang J."/>
            <person name="Leong S.A."/>
            <person name="Iwama H."/>
            <person name="Gojobori T."/>
            <person name="Itoh T."/>
            <person name="Niimura Y."/>
            <person name="Fujii Y."/>
            <person name="Habara T."/>
            <person name="Sakai H."/>
            <person name="Sato Y."/>
            <person name="Wilson G."/>
            <person name="Kumar K."/>
            <person name="McCouch S."/>
            <person name="Juretic N."/>
            <person name="Hoen D."/>
            <person name="Wright S."/>
            <person name="Bruskiewich R."/>
            <person name="Bureau T."/>
            <person name="Miyao A."/>
            <person name="Hirochika H."/>
            <person name="Nishikawa T."/>
            <person name="Kadowaki K."/>
            <person name="Sugiura M."/>
            <person name="Burr B."/>
            <person name="Sasaki T."/>
        </authorList>
    </citation>
    <scope>NUCLEOTIDE SEQUENCE [LARGE SCALE GENOMIC DNA]</scope>
    <source>
        <strain evidence="2">cv. Nipponbare</strain>
    </source>
</reference>
<dbReference type="Proteomes" id="UP000000763">
    <property type="component" value="Chromosome 3"/>
</dbReference>
<dbReference type="AlphaFoldDB" id="C7IZL9"/>
<evidence type="ECO:0000313" key="2">
    <source>
        <dbReference type="Proteomes" id="UP000000763"/>
    </source>
</evidence>
<sequence length="96" mass="10421">MELHANNLKPQAILVLVCLGFGGLPRANTFNLVLQGPHALRDCNASAISEIYYYLQAILLRNDSPDIYSGHLFGADCSPPSLTFIRFNPLSATATS</sequence>
<evidence type="ECO:0000313" key="1">
    <source>
        <dbReference type="EMBL" id="BAH92455.1"/>
    </source>
</evidence>
<protein>
    <submittedName>
        <fullName evidence="1">Os03g0860050 protein</fullName>
    </submittedName>
</protein>
<organism evidence="1 2">
    <name type="scientific">Oryza sativa subsp. japonica</name>
    <name type="common">Rice</name>
    <dbReference type="NCBI Taxonomy" id="39947"/>
    <lineage>
        <taxon>Eukaryota</taxon>
        <taxon>Viridiplantae</taxon>
        <taxon>Streptophyta</taxon>
        <taxon>Embryophyta</taxon>
        <taxon>Tracheophyta</taxon>
        <taxon>Spermatophyta</taxon>
        <taxon>Magnoliopsida</taxon>
        <taxon>Liliopsida</taxon>
        <taxon>Poales</taxon>
        <taxon>Poaceae</taxon>
        <taxon>BOP clade</taxon>
        <taxon>Oryzoideae</taxon>
        <taxon>Oryzeae</taxon>
        <taxon>Oryzinae</taxon>
        <taxon>Oryza</taxon>
        <taxon>Oryza sativa</taxon>
    </lineage>
</organism>
<proteinExistence type="predicted"/>
<dbReference type="KEGG" id="dosa:Os03g0860050"/>
<dbReference type="EMBL" id="AP008209">
    <property type="protein sequence ID" value="BAH92455.1"/>
    <property type="molecule type" value="Genomic_DNA"/>
</dbReference>
<name>C7IZL9_ORYSJ</name>